<evidence type="ECO:0000313" key="2">
    <source>
        <dbReference type="EMBL" id="KAF2087209.1"/>
    </source>
</evidence>
<feature type="compositionally biased region" description="Low complexity" evidence="1">
    <location>
        <begin position="1"/>
        <end position="16"/>
    </location>
</feature>
<dbReference type="AlphaFoldDB" id="A0A9P4LX38"/>
<feature type="compositionally biased region" description="Basic residues" evidence="1">
    <location>
        <begin position="21"/>
        <end position="31"/>
    </location>
</feature>
<evidence type="ECO:0000313" key="3">
    <source>
        <dbReference type="Proteomes" id="UP000799776"/>
    </source>
</evidence>
<feature type="compositionally biased region" description="Polar residues" evidence="1">
    <location>
        <begin position="36"/>
        <end position="47"/>
    </location>
</feature>
<keyword evidence="3" id="KW-1185">Reference proteome</keyword>
<accession>A0A9P4LX38</accession>
<evidence type="ECO:0000256" key="1">
    <source>
        <dbReference type="SAM" id="MobiDB-lite"/>
    </source>
</evidence>
<feature type="region of interest" description="Disordered" evidence="1">
    <location>
        <begin position="1"/>
        <end position="93"/>
    </location>
</feature>
<organism evidence="2 3">
    <name type="scientific">Saccharata proteae CBS 121410</name>
    <dbReference type="NCBI Taxonomy" id="1314787"/>
    <lineage>
        <taxon>Eukaryota</taxon>
        <taxon>Fungi</taxon>
        <taxon>Dikarya</taxon>
        <taxon>Ascomycota</taxon>
        <taxon>Pezizomycotina</taxon>
        <taxon>Dothideomycetes</taxon>
        <taxon>Dothideomycetes incertae sedis</taxon>
        <taxon>Botryosphaeriales</taxon>
        <taxon>Saccharataceae</taxon>
        <taxon>Saccharata</taxon>
    </lineage>
</organism>
<sequence>MVTYRAPSASPSLSDADANHKSQRASLKRPRLNPFSEDSNAPSNATDPMSVLANRHPTYLSLDTAKRPKISVPDPDAPSYYRFESPPPSPPAQPPPCKYGFFDLPKNAREKIFTYLLAPEAKNKIYKHDAGLGQTDRFIETNIYCGVPIEDPLDTSRADKYLRLRSDTAPEVSVSILRTGSRVHAEAFPVLYSTRHFRFVGKWIRDGEVVERLEERTMECEIPLLMRRQWLVMQEWLLGLTERTRSSVRSMGVWLQPAYRGSLITGGWNGGFKNMIVDGMQGRLDLEYLVLSESMPKNLVHLGVEVWTGPWWFGLADREGRYFDGKDMRNDEGRMGNREQKMYRLHEVTRALENVEVELHVDAVRQGGVDRLSTGWMDRGMMSERRQVCFDTTFVAEGAGRMLFPYRLNWQMREERRLLLLDNSTTGMTPEPDWATKLDEQTTTQRNEDISGIQTLGFTDYFNTKFSEQGPLDEDVLASEEEARVQANLKEEARRRALVEKSLDACKPKARESESQAVVPRKKSPESVFEREINSTVLKVVRSGSDSEAETERFEAWMGEMSDQ</sequence>
<dbReference type="EMBL" id="ML978721">
    <property type="protein sequence ID" value="KAF2087209.1"/>
    <property type="molecule type" value="Genomic_DNA"/>
</dbReference>
<feature type="region of interest" description="Disordered" evidence="1">
    <location>
        <begin position="544"/>
        <end position="564"/>
    </location>
</feature>
<proteinExistence type="predicted"/>
<reference evidence="2" key="1">
    <citation type="journal article" date="2020" name="Stud. Mycol.">
        <title>101 Dothideomycetes genomes: a test case for predicting lifestyles and emergence of pathogens.</title>
        <authorList>
            <person name="Haridas S."/>
            <person name="Albert R."/>
            <person name="Binder M."/>
            <person name="Bloem J."/>
            <person name="Labutti K."/>
            <person name="Salamov A."/>
            <person name="Andreopoulos B."/>
            <person name="Baker S."/>
            <person name="Barry K."/>
            <person name="Bills G."/>
            <person name="Bluhm B."/>
            <person name="Cannon C."/>
            <person name="Castanera R."/>
            <person name="Culley D."/>
            <person name="Daum C."/>
            <person name="Ezra D."/>
            <person name="Gonzalez J."/>
            <person name="Henrissat B."/>
            <person name="Kuo A."/>
            <person name="Liang C."/>
            <person name="Lipzen A."/>
            <person name="Lutzoni F."/>
            <person name="Magnuson J."/>
            <person name="Mondo S."/>
            <person name="Nolan M."/>
            <person name="Ohm R."/>
            <person name="Pangilinan J."/>
            <person name="Park H.-J."/>
            <person name="Ramirez L."/>
            <person name="Alfaro M."/>
            <person name="Sun H."/>
            <person name="Tritt A."/>
            <person name="Yoshinaga Y."/>
            <person name="Zwiers L.-H."/>
            <person name="Turgeon B."/>
            <person name="Goodwin S."/>
            <person name="Spatafora J."/>
            <person name="Crous P."/>
            <person name="Grigoriev I."/>
        </authorList>
    </citation>
    <scope>NUCLEOTIDE SEQUENCE</scope>
    <source>
        <strain evidence="2">CBS 121410</strain>
    </source>
</reference>
<name>A0A9P4LX38_9PEZI</name>
<dbReference type="Proteomes" id="UP000799776">
    <property type="component" value="Unassembled WGS sequence"/>
</dbReference>
<comment type="caution">
    <text evidence="2">The sequence shown here is derived from an EMBL/GenBank/DDBJ whole genome shotgun (WGS) entry which is preliminary data.</text>
</comment>
<protein>
    <submittedName>
        <fullName evidence="2">Uncharacterized protein</fullName>
    </submittedName>
</protein>
<gene>
    <name evidence="2" type="ORF">K490DRAFT_66073</name>
</gene>